<dbReference type="FunFam" id="1.10.340.30:FF:000002">
    <property type="entry name" value="Adenine DNA glycosylase"/>
    <property type="match status" value="1"/>
</dbReference>
<evidence type="ECO:0000256" key="8">
    <source>
        <dbReference type="ARBA" id="ARBA00022763"/>
    </source>
</evidence>
<keyword evidence="10" id="KW-0408">Iron</keyword>
<organism evidence="16 17">
    <name type="scientific">Schizopora paradoxa</name>
    <dbReference type="NCBI Taxonomy" id="27342"/>
    <lineage>
        <taxon>Eukaryota</taxon>
        <taxon>Fungi</taxon>
        <taxon>Dikarya</taxon>
        <taxon>Basidiomycota</taxon>
        <taxon>Agaricomycotina</taxon>
        <taxon>Agaricomycetes</taxon>
        <taxon>Hymenochaetales</taxon>
        <taxon>Schizoporaceae</taxon>
        <taxon>Schizopora</taxon>
    </lineage>
</organism>
<dbReference type="InterPro" id="IPR003651">
    <property type="entry name" value="Endonuclease3_FeS-loop_motif"/>
</dbReference>
<keyword evidence="8" id="KW-0227">DNA damage</keyword>
<evidence type="ECO:0000256" key="9">
    <source>
        <dbReference type="ARBA" id="ARBA00022801"/>
    </source>
</evidence>
<evidence type="ECO:0000256" key="7">
    <source>
        <dbReference type="ARBA" id="ARBA00022723"/>
    </source>
</evidence>
<dbReference type="OrthoDB" id="10248838at2759"/>
<evidence type="ECO:0000256" key="2">
    <source>
        <dbReference type="ARBA" id="ARBA00001966"/>
    </source>
</evidence>
<dbReference type="PROSITE" id="PS00764">
    <property type="entry name" value="ENDONUCLEASE_III_1"/>
    <property type="match status" value="1"/>
</dbReference>
<evidence type="ECO:0000313" key="17">
    <source>
        <dbReference type="Proteomes" id="UP000053477"/>
    </source>
</evidence>
<evidence type="ECO:0000256" key="1">
    <source>
        <dbReference type="ARBA" id="ARBA00000843"/>
    </source>
</evidence>
<dbReference type="Pfam" id="PF00730">
    <property type="entry name" value="HhH-GPD"/>
    <property type="match status" value="1"/>
</dbReference>
<dbReference type="InterPro" id="IPR011257">
    <property type="entry name" value="DNA_glycosylase"/>
</dbReference>
<evidence type="ECO:0000256" key="3">
    <source>
        <dbReference type="ARBA" id="ARBA00008343"/>
    </source>
</evidence>
<dbReference type="GO" id="GO:0046872">
    <property type="term" value="F:metal ion binding"/>
    <property type="evidence" value="ECO:0007669"/>
    <property type="project" value="UniProtKB-KW"/>
</dbReference>
<dbReference type="GO" id="GO:0006285">
    <property type="term" value="P:base-excision repair, AP site formation"/>
    <property type="evidence" value="ECO:0007669"/>
    <property type="project" value="UniProtKB-ARBA"/>
</dbReference>
<keyword evidence="6" id="KW-0004">4Fe-4S</keyword>
<dbReference type="PANTHER" id="PTHR42944">
    <property type="entry name" value="ADENINE DNA GLYCOSYLASE"/>
    <property type="match status" value="1"/>
</dbReference>
<proteinExistence type="inferred from homology"/>
<dbReference type="InterPro" id="IPR023170">
    <property type="entry name" value="HhH_base_excis_C"/>
</dbReference>
<dbReference type="GO" id="GO:0035485">
    <property type="term" value="F:adenine/guanine mispair binding"/>
    <property type="evidence" value="ECO:0007669"/>
    <property type="project" value="TreeGrafter"/>
</dbReference>
<dbReference type="InterPro" id="IPR015797">
    <property type="entry name" value="NUDIX_hydrolase-like_dom_sf"/>
</dbReference>
<evidence type="ECO:0000256" key="11">
    <source>
        <dbReference type="ARBA" id="ARBA00023014"/>
    </source>
</evidence>
<dbReference type="GO" id="GO:0006298">
    <property type="term" value="P:mismatch repair"/>
    <property type="evidence" value="ECO:0007669"/>
    <property type="project" value="TreeGrafter"/>
</dbReference>
<dbReference type="Pfam" id="PF14815">
    <property type="entry name" value="NUDIX_4"/>
    <property type="match status" value="1"/>
</dbReference>
<protein>
    <recommendedName>
        <fullName evidence="5">Adenine DNA glycosylase</fullName>
        <ecNumber evidence="4">3.2.2.31</ecNumber>
    </recommendedName>
</protein>
<evidence type="ECO:0000256" key="13">
    <source>
        <dbReference type="ARBA" id="ARBA00023295"/>
    </source>
</evidence>
<feature type="region of interest" description="Disordered" evidence="14">
    <location>
        <begin position="467"/>
        <end position="487"/>
    </location>
</feature>
<dbReference type="SUPFAM" id="SSF55811">
    <property type="entry name" value="Nudix"/>
    <property type="match status" value="1"/>
</dbReference>
<dbReference type="PROSITE" id="PS01155">
    <property type="entry name" value="ENDONUCLEASE_III_2"/>
    <property type="match status" value="1"/>
</dbReference>
<feature type="compositionally biased region" description="Basic residues" evidence="14">
    <location>
        <begin position="31"/>
        <end position="40"/>
    </location>
</feature>
<dbReference type="EMBL" id="KQ086018">
    <property type="protein sequence ID" value="KLO10729.1"/>
    <property type="molecule type" value="Genomic_DNA"/>
</dbReference>
<feature type="domain" description="HhH-GPD" evidence="15">
    <location>
        <begin position="119"/>
        <end position="272"/>
    </location>
</feature>
<dbReference type="InterPro" id="IPR004036">
    <property type="entry name" value="Endonuclease-III-like_CS2"/>
</dbReference>
<dbReference type="InterPro" id="IPR003265">
    <property type="entry name" value="HhH-GPD_domain"/>
</dbReference>
<evidence type="ECO:0000256" key="6">
    <source>
        <dbReference type="ARBA" id="ARBA00022485"/>
    </source>
</evidence>
<dbReference type="GO" id="GO:0034039">
    <property type="term" value="F:8-oxo-7,8-dihydroguanine DNA N-glycosylase activity"/>
    <property type="evidence" value="ECO:0007669"/>
    <property type="project" value="TreeGrafter"/>
</dbReference>
<comment type="catalytic activity">
    <reaction evidence="1">
        <text>Hydrolyzes free adenine bases from 7,8-dihydro-8-oxoguanine:adenine mismatched double-stranded DNA, leaving an apurinic site.</text>
        <dbReference type="EC" id="3.2.2.31"/>
    </reaction>
</comment>
<evidence type="ECO:0000256" key="12">
    <source>
        <dbReference type="ARBA" id="ARBA00023204"/>
    </source>
</evidence>
<gene>
    <name evidence="16" type="ORF">SCHPADRAFT_856191</name>
</gene>
<dbReference type="SUPFAM" id="SSF48150">
    <property type="entry name" value="DNA-glycosylase"/>
    <property type="match status" value="1"/>
</dbReference>
<keyword evidence="11" id="KW-0411">Iron-sulfur</keyword>
<dbReference type="InParanoid" id="A0A0H2RFW9"/>
<feature type="region of interest" description="Disordered" evidence="14">
    <location>
        <begin position="1"/>
        <end position="45"/>
    </location>
</feature>
<dbReference type="InterPro" id="IPR004035">
    <property type="entry name" value="Endouclease-III_FeS-bd_BS"/>
</dbReference>
<sequence>MSNVAERRKTKRVSYVYDSDASGSVEERSPVSKKRKRATGKKKETIDAYFGGQDASEDPMHPLSRHTISNPKPLRQALLKWFDGVHDKRGMPWRKRYDGSLSRELQSQRAYEVWISEIMLQQTQVVTVIPYYNRWMEKYPTIQDLAASDIETVNGLWKGLGYYSRAARLLSGAQKIVKEYDGLFPASAKEMIDNIPGIGRYSAGAISSIAYGHCEPVLDGNVNRLLSRVLALHANPKAKSTLDILWEGAAAMVKDADRPGDINQGLIELGSTVCKVQNPLCKECPLSEHCGAYLATTSRLPAVQDIEELCSICEPVDPSEERGVTRYPMKAERKKAREEVDLVNVIEWRSTFGDRHFVLARRPETGLLAGLYEFPTLPDVQDCSSAAKAKKLGDEVLSSVLEKSPATKSSAGAQEIRVSKTAQIGDVLHVFSHIRKTYTVQWILLEGGDAPPTLNKTYSSPVCSAEPAAKKAKTSKKTKESEKKSGVKTAQEQLQWVAYDEVARANIGTGVMKIWKKICSHWDSEG</sequence>
<evidence type="ECO:0000256" key="4">
    <source>
        <dbReference type="ARBA" id="ARBA00012045"/>
    </source>
</evidence>
<dbReference type="GO" id="GO:0032357">
    <property type="term" value="F:oxidized purine DNA binding"/>
    <property type="evidence" value="ECO:0007669"/>
    <property type="project" value="TreeGrafter"/>
</dbReference>
<name>A0A0H2RFW9_9AGAM</name>
<dbReference type="AlphaFoldDB" id="A0A0H2RFW9"/>
<keyword evidence="17" id="KW-1185">Reference proteome</keyword>
<dbReference type="CDD" id="cd00056">
    <property type="entry name" value="ENDO3c"/>
    <property type="match status" value="1"/>
</dbReference>
<dbReference type="FunCoup" id="A0A0H2RFW9">
    <property type="interactions" value="276"/>
</dbReference>
<comment type="cofactor">
    <cofactor evidence="2">
        <name>[4Fe-4S] cluster</name>
        <dbReference type="ChEBI" id="CHEBI:49883"/>
    </cofactor>
</comment>
<dbReference type="EC" id="3.2.2.31" evidence="4"/>
<dbReference type="Gene3D" id="3.90.79.10">
    <property type="entry name" value="Nucleoside Triphosphate Pyrophosphohydrolase"/>
    <property type="match status" value="1"/>
</dbReference>
<keyword evidence="13" id="KW-0326">Glycosidase</keyword>
<evidence type="ECO:0000313" key="16">
    <source>
        <dbReference type="EMBL" id="KLO10729.1"/>
    </source>
</evidence>
<dbReference type="GO" id="GO:0051539">
    <property type="term" value="F:4 iron, 4 sulfur cluster binding"/>
    <property type="evidence" value="ECO:0007669"/>
    <property type="project" value="UniProtKB-KW"/>
</dbReference>
<evidence type="ECO:0000256" key="5">
    <source>
        <dbReference type="ARBA" id="ARBA00022023"/>
    </source>
</evidence>
<dbReference type="GO" id="GO:0005634">
    <property type="term" value="C:nucleus"/>
    <property type="evidence" value="ECO:0007669"/>
    <property type="project" value="TreeGrafter"/>
</dbReference>
<dbReference type="STRING" id="27342.A0A0H2RFW9"/>
<reference evidence="16 17" key="1">
    <citation type="submission" date="2015-04" db="EMBL/GenBank/DDBJ databases">
        <title>Complete genome sequence of Schizopora paradoxa KUC8140, a cosmopolitan wood degrader in East Asia.</title>
        <authorList>
            <consortium name="DOE Joint Genome Institute"/>
            <person name="Min B."/>
            <person name="Park H."/>
            <person name="Jang Y."/>
            <person name="Kim J.-J."/>
            <person name="Kim K.H."/>
            <person name="Pangilinan J."/>
            <person name="Lipzen A."/>
            <person name="Riley R."/>
            <person name="Grigoriev I.V."/>
            <person name="Spatafora J.W."/>
            <person name="Choi I.-G."/>
        </authorList>
    </citation>
    <scope>NUCLEOTIDE SEQUENCE [LARGE SCALE GENOMIC DNA]</scope>
    <source>
        <strain evidence="16 17">KUC8140</strain>
    </source>
</reference>
<dbReference type="GO" id="GO:0000701">
    <property type="term" value="F:purine-specific mismatch base pair DNA N-glycosylase activity"/>
    <property type="evidence" value="ECO:0007669"/>
    <property type="project" value="UniProtKB-EC"/>
</dbReference>
<dbReference type="Proteomes" id="UP000053477">
    <property type="component" value="Unassembled WGS sequence"/>
</dbReference>
<dbReference type="Gene3D" id="1.10.1670.10">
    <property type="entry name" value="Helix-hairpin-Helix base-excision DNA repair enzymes (C-terminal)"/>
    <property type="match status" value="1"/>
</dbReference>
<keyword evidence="9" id="KW-0378">Hydrolase</keyword>
<evidence type="ECO:0000256" key="10">
    <source>
        <dbReference type="ARBA" id="ARBA00023004"/>
    </source>
</evidence>
<evidence type="ECO:0000256" key="14">
    <source>
        <dbReference type="SAM" id="MobiDB-lite"/>
    </source>
</evidence>
<dbReference type="SMART" id="SM00525">
    <property type="entry name" value="FES"/>
    <property type="match status" value="1"/>
</dbReference>
<comment type="similarity">
    <text evidence="3">Belongs to the Nth/MutY family.</text>
</comment>
<dbReference type="InterPro" id="IPR029119">
    <property type="entry name" value="MutY_C"/>
</dbReference>
<evidence type="ECO:0000259" key="15">
    <source>
        <dbReference type="SMART" id="SM00478"/>
    </source>
</evidence>
<dbReference type="Gene3D" id="1.10.340.30">
    <property type="entry name" value="Hypothetical protein, domain 2"/>
    <property type="match status" value="1"/>
</dbReference>
<dbReference type="SMART" id="SM00478">
    <property type="entry name" value="ENDO3c"/>
    <property type="match status" value="1"/>
</dbReference>
<keyword evidence="12" id="KW-0234">DNA repair</keyword>
<dbReference type="InterPro" id="IPR044298">
    <property type="entry name" value="MIG/MutY"/>
</dbReference>
<accession>A0A0H2RFW9</accession>
<keyword evidence="7" id="KW-0479">Metal-binding</keyword>
<dbReference type="PANTHER" id="PTHR42944:SF1">
    <property type="entry name" value="ADENINE DNA GLYCOSYLASE"/>
    <property type="match status" value="1"/>
</dbReference>